<evidence type="ECO:0000313" key="3">
    <source>
        <dbReference type="EMBL" id="HIT47410.1"/>
    </source>
</evidence>
<dbReference type="InterPro" id="IPR024361">
    <property type="entry name" value="BACON"/>
</dbReference>
<dbReference type="Gene3D" id="3.40.30.10">
    <property type="entry name" value="Glutaredoxin"/>
    <property type="match status" value="1"/>
</dbReference>
<dbReference type="Pfam" id="PF19190">
    <property type="entry name" value="BACON_2"/>
    <property type="match status" value="1"/>
</dbReference>
<gene>
    <name evidence="3" type="ORF">IAC35_06095</name>
</gene>
<evidence type="ECO:0000259" key="2">
    <source>
        <dbReference type="Pfam" id="PF19190"/>
    </source>
</evidence>
<evidence type="ECO:0000313" key="4">
    <source>
        <dbReference type="Proteomes" id="UP000886881"/>
    </source>
</evidence>
<dbReference type="Gene3D" id="2.60.40.10">
    <property type="entry name" value="Immunoglobulins"/>
    <property type="match status" value="2"/>
</dbReference>
<dbReference type="PROSITE" id="PS51257">
    <property type="entry name" value="PROKAR_LIPOPROTEIN"/>
    <property type="match status" value="1"/>
</dbReference>
<dbReference type="InterPro" id="IPR036249">
    <property type="entry name" value="Thioredoxin-like_sf"/>
</dbReference>
<organism evidence="3 4">
    <name type="scientific">Candidatus Cryptobacteroides merdipullorum</name>
    <dbReference type="NCBI Taxonomy" id="2840771"/>
    <lineage>
        <taxon>Bacteria</taxon>
        <taxon>Pseudomonadati</taxon>
        <taxon>Bacteroidota</taxon>
        <taxon>Bacteroidia</taxon>
        <taxon>Bacteroidales</taxon>
        <taxon>Candidatus Cryptobacteroides</taxon>
    </lineage>
</organism>
<dbReference type="Pfam" id="PF00085">
    <property type="entry name" value="Thioredoxin"/>
    <property type="match status" value="1"/>
</dbReference>
<dbReference type="InterPro" id="IPR021615">
    <property type="entry name" value="Omp28"/>
</dbReference>
<evidence type="ECO:0000259" key="1">
    <source>
        <dbReference type="Pfam" id="PF00085"/>
    </source>
</evidence>
<dbReference type="AlphaFoldDB" id="A0A9D1KJ43"/>
<dbReference type="EMBL" id="DVLC01000113">
    <property type="protein sequence ID" value="HIT47410.1"/>
    <property type="molecule type" value="Genomic_DNA"/>
</dbReference>
<feature type="domain" description="BACON" evidence="2">
    <location>
        <begin position="45"/>
        <end position="119"/>
    </location>
</feature>
<dbReference type="Pfam" id="PF11551">
    <property type="entry name" value="Omp28"/>
    <property type="match status" value="1"/>
</dbReference>
<reference evidence="3" key="2">
    <citation type="journal article" date="2021" name="PeerJ">
        <title>Extensive microbial diversity within the chicken gut microbiome revealed by metagenomics and culture.</title>
        <authorList>
            <person name="Gilroy R."/>
            <person name="Ravi A."/>
            <person name="Getino M."/>
            <person name="Pursley I."/>
            <person name="Horton D.L."/>
            <person name="Alikhan N.F."/>
            <person name="Baker D."/>
            <person name="Gharbi K."/>
            <person name="Hall N."/>
            <person name="Watson M."/>
            <person name="Adriaenssens E.M."/>
            <person name="Foster-Nyarko E."/>
            <person name="Jarju S."/>
            <person name="Secka A."/>
            <person name="Antonio M."/>
            <person name="Oren A."/>
            <person name="Chaudhuri R.R."/>
            <person name="La Ragione R."/>
            <person name="Hildebrand F."/>
            <person name="Pallen M.J."/>
        </authorList>
    </citation>
    <scope>NUCLEOTIDE SEQUENCE</scope>
    <source>
        <strain evidence="3">ChiHecec2B26-709</strain>
    </source>
</reference>
<dbReference type="InterPro" id="IPR013766">
    <property type="entry name" value="Thioredoxin_domain"/>
</dbReference>
<proteinExistence type="predicted"/>
<dbReference type="CDD" id="cd14948">
    <property type="entry name" value="BACON"/>
    <property type="match status" value="1"/>
</dbReference>
<reference evidence="3" key="1">
    <citation type="submission" date="2020-10" db="EMBL/GenBank/DDBJ databases">
        <authorList>
            <person name="Gilroy R."/>
        </authorList>
    </citation>
    <scope>NUCLEOTIDE SEQUENCE</scope>
    <source>
        <strain evidence="3">ChiHecec2B26-709</strain>
    </source>
</reference>
<comment type="caution">
    <text evidence="3">The sequence shown here is derived from an EMBL/GenBank/DDBJ whole genome shotgun (WGS) entry which is preliminary data.</text>
</comment>
<dbReference type="InterPro" id="IPR013783">
    <property type="entry name" value="Ig-like_fold"/>
</dbReference>
<dbReference type="SUPFAM" id="SSF52833">
    <property type="entry name" value="Thioredoxin-like"/>
    <property type="match status" value="1"/>
</dbReference>
<accession>A0A9D1KJ43</accession>
<feature type="domain" description="Thioredoxin" evidence="1">
    <location>
        <begin position="230"/>
        <end position="266"/>
    </location>
</feature>
<dbReference type="Proteomes" id="UP000886881">
    <property type="component" value="Unassembled WGS sequence"/>
</dbReference>
<sequence>MKESIKFAALALLALAACTPKVEPDPEPEPDPAPVLGESVILTEEAGSSSTVNLNSSAGWTAVSEDDWFSVSPMGGFAGETELTVTAGSANSDIRERVGYFEITVEGEDPVRFYVIQRGARGLELTTTQYTASGSAGEVEVEVWTNDELTAGFDQTWGEIADVEYGVETTLLDDGTTVSELQKARISLTLEENPDIFNSRSGSLSLKIASGDEKTVPLVQNYREFFRRTLALRFTATWCGYCPMMAQSYENAAEARPERFVPVSLHAANSDIPSDGISNLEQMYRIGGYPSGVVNSVADVQNNDPEIITPVLTGLVDEACTLLPAKTCVSAESAFSGSSLSISGTLATREELPYRVHVYILEDGIIASQTSYSSEYPGGTYYVHDHVQRCLATGTDGILVQGEDKGYAEFSVSYDVPAGRIEDSDNAYAVIFVTYESDKVFEGGVQYVTYRNYGQIVDNVFTIPLNGKIDYEYEK</sequence>
<protein>
    <submittedName>
        <fullName evidence="3">Omp28-related outer membrane protein</fullName>
    </submittedName>
</protein>
<name>A0A9D1KJ43_9BACT</name>